<organism evidence="11 12">
    <name type="scientific">Tripterygium wilfordii</name>
    <name type="common">Thunder God vine</name>
    <dbReference type="NCBI Taxonomy" id="458696"/>
    <lineage>
        <taxon>Eukaryota</taxon>
        <taxon>Viridiplantae</taxon>
        <taxon>Streptophyta</taxon>
        <taxon>Embryophyta</taxon>
        <taxon>Tracheophyta</taxon>
        <taxon>Spermatophyta</taxon>
        <taxon>Magnoliopsida</taxon>
        <taxon>eudicotyledons</taxon>
        <taxon>Gunneridae</taxon>
        <taxon>Pentapetalae</taxon>
        <taxon>rosids</taxon>
        <taxon>fabids</taxon>
        <taxon>Celastrales</taxon>
        <taxon>Celastraceae</taxon>
        <taxon>Tripterygium</taxon>
    </lineage>
</organism>
<dbReference type="GO" id="GO:0005576">
    <property type="term" value="C:extracellular region"/>
    <property type="evidence" value="ECO:0007669"/>
    <property type="project" value="UniProtKB-SubCell"/>
</dbReference>
<dbReference type="Proteomes" id="UP000593562">
    <property type="component" value="Unassembled WGS sequence"/>
</dbReference>
<dbReference type="GO" id="GO:2000008">
    <property type="term" value="P:regulation of protein localization to cell surface"/>
    <property type="evidence" value="ECO:0007669"/>
    <property type="project" value="UniProtKB-ARBA"/>
</dbReference>
<evidence type="ECO:0000256" key="3">
    <source>
        <dbReference type="ARBA" id="ARBA00022525"/>
    </source>
</evidence>
<dbReference type="InParanoid" id="A0A7J7DFS6"/>
<keyword evidence="12" id="KW-1185">Reference proteome</keyword>
<feature type="chain" id="PRO_5029796248" description="Prolamin-like domain-containing protein" evidence="9">
    <location>
        <begin position="24"/>
        <end position="122"/>
    </location>
</feature>
<comment type="caution">
    <text evidence="11">The sequence shown here is derived from an EMBL/GenBank/DDBJ whole genome shotgun (WGS) entry which is preliminary data.</text>
</comment>
<comment type="function">
    <text evidence="7">Involved in the regulation of gamete interactions during the double fertilization and to prevent multiple-pollen tube attraction; mediates the redistribution of the gamete fusogen HAP2/GCS1 to the cell surface after secretion upon sperm arrival.</text>
</comment>
<dbReference type="PANTHER" id="PTHR35293">
    <property type="entry name" value="EGG CELL-SECRETED PROTEIN 1.5"/>
    <property type="match status" value="1"/>
</dbReference>
<feature type="domain" description="Prolamin-like" evidence="10">
    <location>
        <begin position="44"/>
        <end position="108"/>
    </location>
</feature>
<keyword evidence="4 9" id="KW-0732">Signal</keyword>
<gene>
    <name evidence="11" type="ORF">HS088_TW07G00752</name>
</gene>
<dbReference type="InterPro" id="IPR008502">
    <property type="entry name" value="Prolamin-like"/>
</dbReference>
<keyword evidence="5" id="KW-0278">Fertilization</keyword>
<dbReference type="GO" id="GO:0009567">
    <property type="term" value="P:double fertilization forming a zygote and endosperm"/>
    <property type="evidence" value="ECO:0007669"/>
    <property type="project" value="InterPro"/>
</dbReference>
<evidence type="ECO:0000256" key="2">
    <source>
        <dbReference type="ARBA" id="ARBA00004613"/>
    </source>
</evidence>
<evidence type="ECO:0000256" key="7">
    <source>
        <dbReference type="ARBA" id="ARBA00034457"/>
    </source>
</evidence>
<evidence type="ECO:0000256" key="6">
    <source>
        <dbReference type="ARBA" id="ARBA00023329"/>
    </source>
</evidence>
<dbReference type="InterPro" id="IPR044711">
    <property type="entry name" value="EC11-15"/>
</dbReference>
<keyword evidence="3" id="KW-0964">Secreted</keyword>
<evidence type="ECO:0000313" key="11">
    <source>
        <dbReference type="EMBL" id="KAF5745171.1"/>
    </source>
</evidence>
<evidence type="ECO:0000256" key="1">
    <source>
        <dbReference type="ARBA" id="ARBA00004541"/>
    </source>
</evidence>
<evidence type="ECO:0000313" key="12">
    <source>
        <dbReference type="Proteomes" id="UP000593562"/>
    </source>
</evidence>
<dbReference type="GO" id="GO:0031410">
    <property type="term" value="C:cytoplasmic vesicle"/>
    <property type="evidence" value="ECO:0007669"/>
    <property type="project" value="UniProtKB-SubCell"/>
</dbReference>
<name>A0A7J7DFS6_TRIWF</name>
<feature type="signal peptide" evidence="9">
    <location>
        <begin position="1"/>
        <end position="23"/>
    </location>
</feature>
<evidence type="ECO:0000256" key="4">
    <source>
        <dbReference type="ARBA" id="ARBA00022729"/>
    </source>
</evidence>
<dbReference type="PANTHER" id="PTHR35293:SF1">
    <property type="entry name" value="EGG CELL-SECRETED PROTEIN 1.5"/>
    <property type="match status" value="1"/>
</dbReference>
<accession>A0A7J7DFS6</accession>
<dbReference type="EMBL" id="JAAARO010000007">
    <property type="protein sequence ID" value="KAF5745171.1"/>
    <property type="molecule type" value="Genomic_DNA"/>
</dbReference>
<evidence type="ECO:0000256" key="5">
    <source>
        <dbReference type="ARBA" id="ARBA00023279"/>
    </source>
</evidence>
<evidence type="ECO:0000259" key="10">
    <source>
        <dbReference type="Pfam" id="PF05617"/>
    </source>
</evidence>
<proteinExistence type="inferred from homology"/>
<evidence type="ECO:0000256" key="9">
    <source>
        <dbReference type="SAM" id="SignalP"/>
    </source>
</evidence>
<keyword evidence="6" id="KW-0968">Cytoplasmic vesicle</keyword>
<reference evidence="11 12" key="1">
    <citation type="journal article" date="2020" name="Nat. Commun.">
        <title>Genome of Tripterygium wilfordii and identification of cytochrome P450 involved in triptolide biosynthesis.</title>
        <authorList>
            <person name="Tu L."/>
            <person name="Su P."/>
            <person name="Zhang Z."/>
            <person name="Gao L."/>
            <person name="Wang J."/>
            <person name="Hu T."/>
            <person name="Zhou J."/>
            <person name="Zhang Y."/>
            <person name="Zhao Y."/>
            <person name="Liu Y."/>
            <person name="Song Y."/>
            <person name="Tong Y."/>
            <person name="Lu Y."/>
            <person name="Yang J."/>
            <person name="Xu C."/>
            <person name="Jia M."/>
            <person name="Peters R.J."/>
            <person name="Huang L."/>
            <person name="Gao W."/>
        </authorList>
    </citation>
    <scope>NUCLEOTIDE SEQUENCE [LARGE SCALE GENOMIC DNA]</scope>
    <source>
        <strain evidence="12">cv. XIE 37</strain>
        <tissue evidence="11">Leaf</tissue>
    </source>
</reference>
<protein>
    <recommendedName>
        <fullName evidence="10">Prolamin-like domain-containing protein</fullName>
    </recommendedName>
</protein>
<dbReference type="Pfam" id="PF05617">
    <property type="entry name" value="Prolamin_like"/>
    <property type="match status" value="1"/>
</dbReference>
<dbReference type="AlphaFoldDB" id="A0A7J7DFS6"/>
<comment type="similarity">
    <text evidence="8">Belongs to the plant egg cell-secreted peptide family.</text>
</comment>
<dbReference type="GO" id="GO:0080155">
    <property type="term" value="P:regulation of double fertilization forming a zygote and endosperm"/>
    <property type="evidence" value="ECO:0007669"/>
    <property type="project" value="UniProtKB-ARBA"/>
</dbReference>
<evidence type="ECO:0000256" key="8">
    <source>
        <dbReference type="ARBA" id="ARBA00034484"/>
    </source>
</evidence>
<sequence length="122" mass="13660">MAKSLNFILTIFLASSIASELNARPLDSSLALESRLQLDSESSCWDNLFELQSCTGEVIMFFLNQEMTYLGNSCCRAIYIIEHECWPSMLTSLGFTPQEGNILRGYCDARDQPNHSAPPCPE</sequence>
<comment type="subcellular location">
    <subcellularLocation>
        <location evidence="1">Cytoplasmic vesicle</location>
    </subcellularLocation>
    <subcellularLocation>
        <location evidence="2">Secreted</location>
    </subcellularLocation>
</comment>